<comment type="caution">
    <text evidence="1">The sequence shown here is derived from an EMBL/GenBank/DDBJ whole genome shotgun (WGS) entry which is preliminary data.</text>
</comment>
<dbReference type="AlphaFoldDB" id="A0A179B358"/>
<sequence>MAQHAKSEAVSVAVAQPAQKARVALEIEFCGEVYKIDPGDTFTIGRVGTLAIEDNPFLHRNFLVIESHNGLWWVSNVGSRIAVTVAETTGMLQSWIGPGSQIPLVVPNMSLVFTAGPTTYEIDMTVPDTMYEVSSTGREDVGETTMGQVTLTPSQRLLILALAENWLRRVGTGPSDIPRSEEAAQRLGWTQTRFNRKLDNVCEKLDRLGVRGLRGGKGVHATYRRARLVEYAVASQLVTADDLTLLDEEFQTNQRQKAAEGSRRSRRRG</sequence>
<organism evidence="1 2">
    <name type="scientific">Peptidiphaga gingivicola</name>
    <dbReference type="NCBI Taxonomy" id="2741497"/>
    <lineage>
        <taxon>Bacteria</taxon>
        <taxon>Bacillati</taxon>
        <taxon>Actinomycetota</taxon>
        <taxon>Actinomycetes</taxon>
        <taxon>Actinomycetales</taxon>
        <taxon>Actinomycetaceae</taxon>
        <taxon>Peptidiphaga</taxon>
    </lineage>
</organism>
<proteinExistence type="predicted"/>
<reference evidence="1 2" key="1">
    <citation type="submission" date="2016-04" db="EMBL/GenBank/DDBJ databases">
        <title>Peptidophaga gingivicola gen. nov., sp. nov., isolated from human subgingival plaque.</title>
        <authorList>
            <person name="Beall C.J."/>
            <person name="Mokrzan E.M."/>
            <person name="Griffen A.L."/>
            <person name="Leys E.J."/>
        </authorList>
    </citation>
    <scope>NUCLEOTIDE SEQUENCE [LARGE SCALE GENOMIC DNA]</scope>
    <source>
        <strain evidence="1 2">BA112</strain>
    </source>
</reference>
<dbReference type="Proteomes" id="UP000078368">
    <property type="component" value="Unassembled WGS sequence"/>
</dbReference>
<dbReference type="EMBL" id="LVZK01000001">
    <property type="protein sequence ID" value="OAP85900.1"/>
    <property type="molecule type" value="Genomic_DNA"/>
</dbReference>
<name>A0A179B358_9ACTO</name>
<dbReference type="STRING" id="1823756.A4H34_01530"/>
<keyword evidence="2" id="KW-1185">Reference proteome</keyword>
<protein>
    <recommendedName>
        <fullName evidence="3">FHA domain-containing protein</fullName>
    </recommendedName>
</protein>
<dbReference type="RefSeq" id="WP_009198222.1">
    <property type="nucleotide sequence ID" value="NZ_LVZK01000001.1"/>
</dbReference>
<evidence type="ECO:0000313" key="2">
    <source>
        <dbReference type="Proteomes" id="UP000078368"/>
    </source>
</evidence>
<evidence type="ECO:0008006" key="3">
    <source>
        <dbReference type="Google" id="ProtNLM"/>
    </source>
</evidence>
<accession>A0A179B358</accession>
<evidence type="ECO:0000313" key="1">
    <source>
        <dbReference type="EMBL" id="OAP85900.1"/>
    </source>
</evidence>
<gene>
    <name evidence="1" type="ORF">A4H34_01530</name>
</gene>